<evidence type="ECO:0000313" key="1">
    <source>
        <dbReference type="EMBL" id="VYU41594.1"/>
    </source>
</evidence>
<gene>
    <name evidence="1" type="ORF">CSLFYP84_02162</name>
</gene>
<dbReference type="Pfam" id="PF04883">
    <property type="entry name" value="HK97-gp10_like"/>
    <property type="match status" value="1"/>
</dbReference>
<name>A0A6N3EP71_CLOSY</name>
<evidence type="ECO:0008006" key="2">
    <source>
        <dbReference type="Google" id="ProtNLM"/>
    </source>
</evidence>
<dbReference type="InterPro" id="IPR010064">
    <property type="entry name" value="HK97-gp10_tail"/>
</dbReference>
<reference evidence="1" key="1">
    <citation type="submission" date="2019-11" db="EMBL/GenBank/DDBJ databases">
        <authorList>
            <person name="Feng L."/>
        </authorList>
    </citation>
    <scope>NUCLEOTIDE SEQUENCE</scope>
    <source>
        <strain evidence="1">CsymbiosumLFYP84</strain>
    </source>
</reference>
<dbReference type="AlphaFoldDB" id="A0A6N3EP71"/>
<protein>
    <recommendedName>
        <fullName evidence="2">HK97 gp10 family phage protein</fullName>
    </recommendedName>
</protein>
<organism evidence="1">
    <name type="scientific">Clostridium symbiosum</name>
    <name type="common">Bacteroides symbiosus</name>
    <dbReference type="NCBI Taxonomy" id="1512"/>
    <lineage>
        <taxon>Bacteria</taxon>
        <taxon>Bacillati</taxon>
        <taxon>Bacillota</taxon>
        <taxon>Clostridia</taxon>
        <taxon>Lachnospirales</taxon>
        <taxon>Lachnospiraceae</taxon>
        <taxon>Otoolea</taxon>
    </lineage>
</organism>
<dbReference type="RefSeq" id="WP_156684642.1">
    <property type="nucleotide sequence ID" value="NZ_CACRUA010000026.1"/>
</dbReference>
<dbReference type="EMBL" id="CACRUA010000026">
    <property type="protein sequence ID" value="VYU41594.1"/>
    <property type="molecule type" value="Genomic_DNA"/>
</dbReference>
<sequence>MSSSNYRRNKASIDRFRKELKAMMGDICSIDKRVLNRAVNEGVAYAKRNTPVGEHPNPVTFTIKNGPKSGELVSFEVSNPGVGGFLRKSWHKLPTKKIGNGIEAELINSADYSSFWNYGHRIVTKKGGPTKGFVKGTFLLEKTKGRVQKQMVKEFDKEVKAVQKRHD</sequence>
<proteinExistence type="predicted"/>
<accession>A0A6N3EP71</accession>